<name>A0A8H3QEV0_9GLOM</name>
<dbReference type="SMART" id="SM00053">
    <property type="entry name" value="DYNc"/>
    <property type="match status" value="1"/>
</dbReference>
<dbReference type="AlphaFoldDB" id="A0A8H3QEV0"/>
<dbReference type="Proteomes" id="UP000615446">
    <property type="component" value="Unassembled WGS sequence"/>
</dbReference>
<dbReference type="Gene3D" id="3.40.50.300">
    <property type="entry name" value="P-loop containing nucleotide triphosphate hydrolases"/>
    <property type="match status" value="2"/>
</dbReference>
<dbReference type="GO" id="GO:0006897">
    <property type="term" value="P:endocytosis"/>
    <property type="evidence" value="ECO:0007669"/>
    <property type="project" value="TreeGrafter"/>
</dbReference>
<evidence type="ECO:0000313" key="3">
    <source>
        <dbReference type="Proteomes" id="UP000615446"/>
    </source>
</evidence>
<dbReference type="GO" id="GO:0008017">
    <property type="term" value="F:microtubule binding"/>
    <property type="evidence" value="ECO:0007669"/>
    <property type="project" value="TreeGrafter"/>
</dbReference>
<dbReference type="GO" id="GO:0048312">
    <property type="term" value="P:intracellular distribution of mitochondria"/>
    <property type="evidence" value="ECO:0007669"/>
    <property type="project" value="TreeGrafter"/>
</dbReference>
<dbReference type="InterPro" id="IPR001401">
    <property type="entry name" value="Dynamin_GTPase"/>
</dbReference>
<comment type="caution">
    <text evidence="2">The sequence shown here is derived from an EMBL/GenBank/DDBJ whole genome shotgun (WGS) entry which is preliminary data.</text>
</comment>
<dbReference type="PANTHER" id="PTHR11566">
    <property type="entry name" value="DYNAMIN"/>
    <property type="match status" value="1"/>
</dbReference>
<reference evidence="2" key="1">
    <citation type="submission" date="2019-10" db="EMBL/GenBank/DDBJ databases">
        <title>Conservation and host-specific expression of non-tandemly repeated heterogenous ribosome RNA gene in arbuscular mycorrhizal fungi.</title>
        <authorList>
            <person name="Maeda T."/>
            <person name="Kobayashi Y."/>
            <person name="Nakagawa T."/>
            <person name="Ezawa T."/>
            <person name="Yamaguchi K."/>
            <person name="Bino T."/>
            <person name="Nishimoto Y."/>
            <person name="Shigenobu S."/>
            <person name="Kawaguchi M."/>
        </authorList>
    </citation>
    <scope>NUCLEOTIDE SEQUENCE</scope>
    <source>
        <strain evidence="2">HR1</strain>
    </source>
</reference>
<sequence>MGQQNSSLTNIFIPTIVVFGDQSSGKSSVLKRLVGLPLPIGSIKCTCAPFEIRMIPSREPLRKISLRYVEDKNRKPTTPREIEFANIMDLEEEEIEENGPDRKYDLCLVDLPGIVRNDENHEKFLLSLAKEYIIKETSILMPVFQATVDIDTQCAYRLAQEVDPNGQRTVGVLTKMDRVIEYHSEEELKHLELATLVKNRVYVIRNPSGGRSEDPNELEKATVEALKRNKTWSVVPSDRFGLQNLIIRLGEIHQRYCLFHEFNQMVQLNSPLAKTLKTRDYFDIISEIKKLEALYHEFEENTPTVVVLVINRLAKVSFYTLNREEPLHKISLCYVEDRNREPIRPKEVDFAIITDLDKSEIEKKLREAQRYAQNPTTQCAYRLAREADPDGQRTVGVLTIIDHPSDDEKHYELSLNGTYVIRNPSRSEIYEDPEKLENETIREIKQHIIWKDVPSDRFGLQNLTMKLSDLKGKAHKRSLPKIRSFLEDRRSEFEEKLNKLPSNVTIIRYLGSIQIPLPAAIMGMMICISQSRFFGSSGFAIKAYWFFSAVIIK</sequence>
<dbReference type="Pfam" id="PF00350">
    <property type="entry name" value="Dynamin_N"/>
    <property type="match status" value="1"/>
</dbReference>
<dbReference type="EMBL" id="BLAL01000028">
    <property type="protein sequence ID" value="GES77103.1"/>
    <property type="molecule type" value="Genomic_DNA"/>
</dbReference>
<dbReference type="InterPro" id="IPR022812">
    <property type="entry name" value="Dynamin"/>
</dbReference>
<dbReference type="GO" id="GO:0016559">
    <property type="term" value="P:peroxisome fission"/>
    <property type="evidence" value="ECO:0007669"/>
    <property type="project" value="TreeGrafter"/>
</dbReference>
<dbReference type="GO" id="GO:0003924">
    <property type="term" value="F:GTPase activity"/>
    <property type="evidence" value="ECO:0007669"/>
    <property type="project" value="InterPro"/>
</dbReference>
<dbReference type="GO" id="GO:0005874">
    <property type="term" value="C:microtubule"/>
    <property type="evidence" value="ECO:0007669"/>
    <property type="project" value="TreeGrafter"/>
</dbReference>
<proteinExistence type="predicted"/>
<gene>
    <name evidence="2" type="ORF">RCL2_000448900</name>
</gene>
<evidence type="ECO:0000313" key="2">
    <source>
        <dbReference type="EMBL" id="GES77103.1"/>
    </source>
</evidence>
<accession>A0A8H3QEV0</accession>
<dbReference type="GO" id="GO:0016020">
    <property type="term" value="C:membrane"/>
    <property type="evidence" value="ECO:0007669"/>
    <property type="project" value="TreeGrafter"/>
</dbReference>
<organism evidence="2 3">
    <name type="scientific">Rhizophagus clarus</name>
    <dbReference type="NCBI Taxonomy" id="94130"/>
    <lineage>
        <taxon>Eukaryota</taxon>
        <taxon>Fungi</taxon>
        <taxon>Fungi incertae sedis</taxon>
        <taxon>Mucoromycota</taxon>
        <taxon>Glomeromycotina</taxon>
        <taxon>Glomeromycetes</taxon>
        <taxon>Glomerales</taxon>
        <taxon>Glomeraceae</taxon>
        <taxon>Rhizophagus</taxon>
    </lineage>
</organism>
<dbReference type="OrthoDB" id="5061070at2759"/>
<dbReference type="GO" id="GO:0005739">
    <property type="term" value="C:mitochondrion"/>
    <property type="evidence" value="ECO:0007669"/>
    <property type="project" value="TreeGrafter"/>
</dbReference>
<evidence type="ECO:0000259" key="1">
    <source>
        <dbReference type="SMART" id="SM00053"/>
    </source>
</evidence>
<feature type="domain" description="Dynamin GTPase" evidence="1">
    <location>
        <begin position="6"/>
        <end position="211"/>
    </location>
</feature>
<dbReference type="SUPFAM" id="SSF52540">
    <property type="entry name" value="P-loop containing nucleoside triphosphate hydrolases"/>
    <property type="match status" value="2"/>
</dbReference>
<dbReference type="GO" id="GO:0000266">
    <property type="term" value="P:mitochondrial fission"/>
    <property type="evidence" value="ECO:0007669"/>
    <property type="project" value="TreeGrafter"/>
</dbReference>
<dbReference type="GO" id="GO:0005525">
    <property type="term" value="F:GTP binding"/>
    <property type="evidence" value="ECO:0007669"/>
    <property type="project" value="InterPro"/>
</dbReference>
<protein>
    <submittedName>
        <fullName evidence="2">Dynamin-related protein 4C</fullName>
    </submittedName>
</protein>
<dbReference type="InterPro" id="IPR027417">
    <property type="entry name" value="P-loop_NTPase"/>
</dbReference>
<dbReference type="InterPro" id="IPR045063">
    <property type="entry name" value="Dynamin_N"/>
</dbReference>
<dbReference type="PANTHER" id="PTHR11566:SF173">
    <property type="entry name" value="DYNAMIN-RELATED PROTEIN 4C"/>
    <property type="match status" value="1"/>
</dbReference>
<dbReference type="PRINTS" id="PR00195">
    <property type="entry name" value="DYNAMIN"/>
</dbReference>